<organism evidence="2 3">
    <name type="scientific">Caballeronia grimmiae</name>
    <dbReference type="NCBI Taxonomy" id="1071679"/>
    <lineage>
        <taxon>Bacteria</taxon>
        <taxon>Pseudomonadati</taxon>
        <taxon>Pseudomonadota</taxon>
        <taxon>Betaproteobacteria</taxon>
        <taxon>Burkholderiales</taxon>
        <taxon>Burkholderiaceae</taxon>
        <taxon>Caballeronia</taxon>
    </lineage>
</organism>
<sequence length="87" mass="9198">MIIPPAPQGHAAESADACSNGPCRAARNATARVPFRRTLQSDHAKAFRANAVRVPIDSADFAARAWAGAPMRRMHVRAGRPAAPARG</sequence>
<name>A0A069P7Y2_9BURK</name>
<reference evidence="2 3" key="1">
    <citation type="submission" date="2014-03" db="EMBL/GenBank/DDBJ databases">
        <title>Draft Genome Sequences of Four Burkholderia Strains.</title>
        <authorList>
            <person name="Liu X.Y."/>
            <person name="Li C.X."/>
            <person name="Xu J.H."/>
        </authorList>
    </citation>
    <scope>NUCLEOTIDE SEQUENCE [LARGE SCALE GENOMIC DNA]</scope>
    <source>
        <strain evidence="2 3">R27</strain>
    </source>
</reference>
<protein>
    <submittedName>
        <fullName evidence="2">Uncharacterized protein</fullName>
    </submittedName>
</protein>
<gene>
    <name evidence="2" type="ORF">BG57_08370</name>
</gene>
<proteinExistence type="predicted"/>
<dbReference type="Proteomes" id="UP000027439">
    <property type="component" value="Unassembled WGS sequence"/>
</dbReference>
<evidence type="ECO:0000313" key="2">
    <source>
        <dbReference type="EMBL" id="KDR33391.1"/>
    </source>
</evidence>
<evidence type="ECO:0000313" key="3">
    <source>
        <dbReference type="Proteomes" id="UP000027439"/>
    </source>
</evidence>
<feature type="region of interest" description="Disordered" evidence="1">
    <location>
        <begin position="1"/>
        <end position="20"/>
    </location>
</feature>
<evidence type="ECO:0000256" key="1">
    <source>
        <dbReference type="SAM" id="MobiDB-lite"/>
    </source>
</evidence>
<dbReference type="EMBL" id="JFHE01000017">
    <property type="protein sequence ID" value="KDR33391.1"/>
    <property type="molecule type" value="Genomic_DNA"/>
</dbReference>
<dbReference type="STRING" id="1071679.BG57_08370"/>
<dbReference type="AlphaFoldDB" id="A0A069P7Y2"/>
<accession>A0A069P7Y2</accession>
<comment type="caution">
    <text evidence="2">The sequence shown here is derived from an EMBL/GenBank/DDBJ whole genome shotgun (WGS) entry which is preliminary data.</text>
</comment>